<dbReference type="RefSeq" id="WP_031589498.1">
    <property type="nucleotide sequence ID" value="NZ_JNKN01000024.1"/>
</dbReference>
<name>A0A0R2HA55_9FIRM</name>
<dbReference type="CDD" id="cd05826">
    <property type="entry name" value="Sortase_B"/>
    <property type="match status" value="1"/>
</dbReference>
<gene>
    <name evidence="3" type="ORF">IV49_GL000837</name>
</gene>
<dbReference type="Gene3D" id="2.40.260.10">
    <property type="entry name" value="Sortase"/>
    <property type="match status" value="1"/>
</dbReference>
<evidence type="ECO:0000313" key="3">
    <source>
        <dbReference type="EMBL" id="KRN49792.1"/>
    </source>
</evidence>
<comment type="caution">
    <text evidence="3">The sequence shown here is derived from an EMBL/GenBank/DDBJ whole genome shotgun (WGS) entry which is preliminary data.</text>
</comment>
<dbReference type="GO" id="GO:0016787">
    <property type="term" value="F:hydrolase activity"/>
    <property type="evidence" value="ECO:0007669"/>
    <property type="project" value="UniProtKB-KW"/>
</dbReference>
<dbReference type="NCBIfam" id="TIGR03064">
    <property type="entry name" value="sortase_srtB"/>
    <property type="match status" value="1"/>
</dbReference>
<evidence type="ECO:0000256" key="2">
    <source>
        <dbReference type="PIRSR" id="PIRSR605754-1"/>
    </source>
</evidence>
<evidence type="ECO:0000256" key="1">
    <source>
        <dbReference type="ARBA" id="ARBA00022801"/>
    </source>
</evidence>
<dbReference type="SUPFAM" id="SSF63817">
    <property type="entry name" value="Sortase"/>
    <property type="match status" value="1"/>
</dbReference>
<dbReference type="Pfam" id="PF04203">
    <property type="entry name" value="Sortase"/>
    <property type="match status" value="1"/>
</dbReference>
<keyword evidence="4" id="KW-1185">Reference proteome</keyword>
<evidence type="ECO:0000313" key="4">
    <source>
        <dbReference type="Proteomes" id="UP000051841"/>
    </source>
</evidence>
<reference evidence="3 4" key="1">
    <citation type="journal article" date="2015" name="Genome Announc.">
        <title>Expanding the biotechnology potential of lactobacilli through comparative genomics of 213 strains and associated genera.</title>
        <authorList>
            <person name="Sun Z."/>
            <person name="Harris H.M."/>
            <person name="McCann A."/>
            <person name="Guo C."/>
            <person name="Argimon S."/>
            <person name="Zhang W."/>
            <person name="Yang X."/>
            <person name="Jeffery I.B."/>
            <person name="Cooney J.C."/>
            <person name="Kagawa T.F."/>
            <person name="Liu W."/>
            <person name="Song Y."/>
            <person name="Salvetti E."/>
            <person name="Wrobel A."/>
            <person name="Rasinkangas P."/>
            <person name="Parkhill J."/>
            <person name="Rea M.C."/>
            <person name="O'Sullivan O."/>
            <person name="Ritari J."/>
            <person name="Douillard F.P."/>
            <person name="Paul Ross R."/>
            <person name="Yang R."/>
            <person name="Briner A.E."/>
            <person name="Felis G.E."/>
            <person name="de Vos W.M."/>
            <person name="Barrangou R."/>
            <person name="Klaenhammer T.R."/>
            <person name="Caufield P.W."/>
            <person name="Cui Y."/>
            <person name="Zhang H."/>
            <person name="O'Toole P.W."/>
        </authorList>
    </citation>
    <scope>NUCLEOTIDE SEQUENCE [LARGE SCALE GENOMIC DNA]</scope>
    <source>
        <strain evidence="3 4">DSM 20405</strain>
    </source>
</reference>
<accession>A0A0R2HA55</accession>
<keyword evidence="1" id="KW-0378">Hydrolase</keyword>
<organism evidence="3 4">
    <name type="scientific">Kandleria vitulina DSM 20405</name>
    <dbReference type="NCBI Taxonomy" id="1410657"/>
    <lineage>
        <taxon>Bacteria</taxon>
        <taxon>Bacillati</taxon>
        <taxon>Bacillota</taxon>
        <taxon>Erysipelotrichia</taxon>
        <taxon>Erysipelotrichales</taxon>
        <taxon>Coprobacillaceae</taxon>
        <taxon>Kandleria</taxon>
    </lineage>
</organism>
<dbReference type="PATRIC" id="fig|1410657.5.peg.873"/>
<dbReference type="Proteomes" id="UP000051841">
    <property type="component" value="Unassembled WGS sequence"/>
</dbReference>
<dbReference type="AlphaFoldDB" id="A0A0R2HA55"/>
<dbReference type="EMBL" id="JQBL01000020">
    <property type="protein sequence ID" value="KRN49792.1"/>
    <property type="molecule type" value="Genomic_DNA"/>
</dbReference>
<feature type="active site" description="Proton donor/acceptor" evidence="2">
    <location>
        <position position="130"/>
    </location>
</feature>
<dbReference type="InterPro" id="IPR023365">
    <property type="entry name" value="Sortase_dom-sf"/>
</dbReference>
<dbReference type="InterPro" id="IPR009835">
    <property type="entry name" value="SrtB"/>
</dbReference>
<dbReference type="InterPro" id="IPR005754">
    <property type="entry name" value="Sortase"/>
</dbReference>
<proteinExistence type="predicted"/>
<protein>
    <recommendedName>
        <fullName evidence="5">SrtB family sortase</fullName>
    </recommendedName>
</protein>
<feature type="active site" description="Acyl-thioester intermediate" evidence="2">
    <location>
        <position position="220"/>
    </location>
</feature>
<evidence type="ECO:0008006" key="5">
    <source>
        <dbReference type="Google" id="ProtNLM"/>
    </source>
</evidence>
<sequence length="242" mass="28060">MKNIVLKIVFLIALCVFLYSGFNLGYTYYKYWKVDHDNDVLVKEVVKTEKKHKASNVRTIDFNYLRRLNKDIVGWLYIKDVADYPILKGQSNDTYLHHNYKKAYSFAGSIFLDEISNKNFQDGNTIIYGHNMNNGSMFGQLKKFSEQSFMNNHPIAYIYLPDGSVNVYDIFSFNRLDATDTNYYRNNIEYGSFIKKLVSASLANRQVSTKKAPLIMLSTCATHDTNWRSVVFARLSKTIHKG</sequence>